<dbReference type="PANTHER" id="PTHR45700">
    <property type="entry name" value="UBIQUITIN-PROTEIN LIGASE E3C"/>
    <property type="match status" value="1"/>
</dbReference>
<dbReference type="InterPro" id="IPR044611">
    <property type="entry name" value="E3A/B/C-like"/>
</dbReference>
<feature type="region of interest" description="Disordered" evidence="7">
    <location>
        <begin position="1"/>
        <end position="60"/>
    </location>
</feature>
<dbReference type="InterPro" id="IPR000569">
    <property type="entry name" value="HECT_dom"/>
</dbReference>
<dbReference type="Pfam" id="PF00632">
    <property type="entry name" value="HECT"/>
    <property type="match status" value="1"/>
</dbReference>
<name>A0AAN6P4S8_9PEZI</name>
<dbReference type="GO" id="GO:0006511">
    <property type="term" value="P:ubiquitin-dependent protein catabolic process"/>
    <property type="evidence" value="ECO:0007669"/>
    <property type="project" value="TreeGrafter"/>
</dbReference>
<comment type="caution">
    <text evidence="9">The sequence shown here is derived from an EMBL/GenBank/DDBJ whole genome shotgun (WGS) entry which is preliminary data.</text>
</comment>
<dbReference type="Gene3D" id="3.90.1750.10">
    <property type="entry name" value="Hect, E3 ligase catalytic domains"/>
    <property type="match status" value="1"/>
</dbReference>
<dbReference type="PANTHER" id="PTHR45700:SF2">
    <property type="entry name" value="UBIQUITIN-PROTEIN LIGASE E3C"/>
    <property type="match status" value="1"/>
</dbReference>
<evidence type="ECO:0000259" key="8">
    <source>
        <dbReference type="PROSITE" id="PS50237"/>
    </source>
</evidence>
<protein>
    <recommendedName>
        <fullName evidence="3">HECT-type E3 ubiquitin transferase</fullName>
        <ecNumber evidence="3">2.3.2.26</ecNumber>
    </recommendedName>
</protein>
<dbReference type="Proteomes" id="UP001303222">
    <property type="component" value="Unassembled WGS sequence"/>
</dbReference>
<dbReference type="FunFam" id="3.30.2410.10:FF:000017">
    <property type="entry name" value="E3 ubiquitin-protein ligase UPL7"/>
    <property type="match status" value="1"/>
</dbReference>
<dbReference type="EMBL" id="MU859063">
    <property type="protein sequence ID" value="KAK3956726.1"/>
    <property type="molecule type" value="Genomic_DNA"/>
</dbReference>
<feature type="region of interest" description="Disordered" evidence="7">
    <location>
        <begin position="556"/>
        <end position="576"/>
    </location>
</feature>
<dbReference type="GO" id="GO:0061630">
    <property type="term" value="F:ubiquitin protein ligase activity"/>
    <property type="evidence" value="ECO:0007669"/>
    <property type="project" value="UniProtKB-EC"/>
</dbReference>
<feature type="compositionally biased region" description="Basic and acidic residues" evidence="7">
    <location>
        <begin position="47"/>
        <end position="60"/>
    </location>
</feature>
<feature type="compositionally biased region" description="Low complexity" evidence="7">
    <location>
        <begin position="27"/>
        <end position="46"/>
    </location>
</feature>
<feature type="compositionally biased region" description="Basic and acidic residues" evidence="7">
    <location>
        <begin position="556"/>
        <end position="567"/>
    </location>
</feature>
<evidence type="ECO:0000313" key="9">
    <source>
        <dbReference type="EMBL" id="KAK3956726.1"/>
    </source>
</evidence>
<evidence type="ECO:0000256" key="7">
    <source>
        <dbReference type="SAM" id="MobiDB-lite"/>
    </source>
</evidence>
<dbReference type="InterPro" id="IPR035983">
    <property type="entry name" value="Hect_E3_ubiquitin_ligase"/>
</dbReference>
<dbReference type="Gene3D" id="3.30.2410.10">
    <property type="entry name" value="Hect, E3 ligase catalytic domain"/>
    <property type="match status" value="1"/>
</dbReference>
<dbReference type="FunFam" id="3.30.2160.10:FF:000002">
    <property type="entry name" value="Putative Ubiquitin-protein ligase E3C"/>
    <property type="match status" value="1"/>
</dbReference>
<dbReference type="CDD" id="cd00078">
    <property type="entry name" value="HECTc"/>
    <property type="match status" value="1"/>
</dbReference>
<comment type="catalytic activity">
    <reaction evidence="1">
        <text>S-ubiquitinyl-[E2 ubiquitin-conjugating enzyme]-L-cysteine + [acceptor protein]-L-lysine = [E2 ubiquitin-conjugating enzyme]-L-cysteine + N(6)-ubiquitinyl-[acceptor protein]-L-lysine.</text>
        <dbReference type="EC" id="2.3.2.26"/>
    </reaction>
</comment>
<keyword evidence="10" id="KW-1185">Reference proteome</keyword>
<sequence length="1144" mass="129135">MFPTFTGNSRKGRNVNLSGQRTSNPFTSTSWGASSAAGASKTVAHAQAERQQRQQERDRLRAAQQIQRTWRAHRVRRNLGAERRQAIDRLYEAQPLDAGQRSAEALPWVFATFQAFNVQDRHRLALVTQDLLQTDFTAFSSGVLDWVRLGKLRRMLLAALTRCDLRNEQTQVALFLRALGAIGTKASDQKTFEQVLGEWYKVLARLCQETGLPSSTQEMICSLVVAPLDVPHDLDFIKHRAYQNLVVSFLTQPDLARCSNLLTRLADSIDLDRLSNYILDLSHKLPKHDPNAILWLIAHYVAIKRAKEQQSSRLLLIKTLESLIPLCSAQIRTGFAVARPKESEYFSESEQDGPDALPPFVRQQLQSLVDKGAIQDLLSAFTATTGETSTSADDDASHLAGFIITLINSFPAFSEDIRMYLYVADIATAEGGVPAAKYFWNATQKTSVFSDIASSKNSTLDFLRSKPSSPAAEMVWHREWKTVLLFLESYIFVLRLMDDDDFFSALNPHHGFGGPSSRLRLASMSLGELKRLTQFLKHLSFTMYYNAKELLTDGPWAERRNSTRPRGDGAQASRSDSFLPPAGVDFTTLRDLATTAMKMLYERDSRRPFLPQGHWLMTSKFDMEGFLAAVVLEEQRQHELSDNRDGDDSSEDDQQGWSHYAQLERLRQKNKKAARNHLMSAITPKLEILRNMPFAIPFETRVQIFRQFIQLDKQRRRGGNGDPDMWRARMNQAGFGPQSPLGKHSARIRRGRVFEDAIKQFWPLGGGLREPIQVTFEDEFGMQEAGIDGGGVTKEFLDSVTTEAFTHTELFVTNSKNAYYPNPTLIDRIRNMGTGEEETQAAVEKALKDYEFLGRVVGKCMYEGILIDIVFAGFFLLKWAAANDTPGGGNNPSASSSTTAGYRANINDLHELDEELYQGILSLKNYTGDVQTDLALDFTITDPVNIPGEPTRTIIRPLIPNGESIPVTNENRPLYISYVARHRLVRQPYPQTRAFLRGLGSIIDPSWLSMFNQLELQRLVGGDSSEIDVEDLRRNTQYSGVYEIGDDGEEHPTIQLFWEVMHELKDEERREVLKYVTSTPRAPLLGFGQLRPRFTIRDASQDQERLPSASTCVNLLKLPQYQSKRRLKEKLLYAVKSGAGFNLS</sequence>
<evidence type="ECO:0000256" key="3">
    <source>
        <dbReference type="ARBA" id="ARBA00012485"/>
    </source>
</evidence>
<keyword evidence="5 6" id="KW-0833">Ubl conjugation pathway</keyword>
<evidence type="ECO:0000256" key="2">
    <source>
        <dbReference type="ARBA" id="ARBA00004906"/>
    </source>
</evidence>
<evidence type="ECO:0000313" key="10">
    <source>
        <dbReference type="Proteomes" id="UP001303222"/>
    </source>
</evidence>
<dbReference type="Gene3D" id="3.30.2160.10">
    <property type="entry name" value="Hect, E3 ligase catalytic domain"/>
    <property type="match status" value="1"/>
</dbReference>
<comment type="pathway">
    <text evidence="2">Protein modification; protein ubiquitination.</text>
</comment>
<dbReference type="AlphaFoldDB" id="A0AAN6P4S8"/>
<gene>
    <name evidence="9" type="ORF">QBC32DRAFT_330125</name>
</gene>
<evidence type="ECO:0000256" key="5">
    <source>
        <dbReference type="ARBA" id="ARBA00022786"/>
    </source>
</evidence>
<dbReference type="SUPFAM" id="SSF56204">
    <property type="entry name" value="Hect, E3 ligase catalytic domain"/>
    <property type="match status" value="1"/>
</dbReference>
<reference evidence="9" key="2">
    <citation type="submission" date="2023-06" db="EMBL/GenBank/DDBJ databases">
        <authorList>
            <consortium name="Lawrence Berkeley National Laboratory"/>
            <person name="Mondo S.J."/>
            <person name="Hensen N."/>
            <person name="Bonometti L."/>
            <person name="Westerberg I."/>
            <person name="Brannstrom I.O."/>
            <person name="Guillou S."/>
            <person name="Cros-Aarteil S."/>
            <person name="Calhoun S."/>
            <person name="Haridas S."/>
            <person name="Kuo A."/>
            <person name="Pangilinan J."/>
            <person name="Riley R."/>
            <person name="Labutti K."/>
            <person name="Andreopoulos B."/>
            <person name="Lipzen A."/>
            <person name="Chen C."/>
            <person name="Yanf M."/>
            <person name="Daum C."/>
            <person name="Ng V."/>
            <person name="Clum A."/>
            <person name="Steindorff A."/>
            <person name="Ohm R."/>
            <person name="Martin F."/>
            <person name="Silar P."/>
            <person name="Natvig D."/>
            <person name="Lalanne C."/>
            <person name="Gautier V."/>
            <person name="Ament-Velasquez S.L."/>
            <person name="Kruys A."/>
            <person name="Hutchinson M.I."/>
            <person name="Powell A.J."/>
            <person name="Barry K."/>
            <person name="Miller A.N."/>
            <person name="Grigoriev I.V."/>
            <person name="Debuchy R."/>
            <person name="Gladieux P."/>
            <person name="Thoren M.H."/>
            <person name="Johannesson H."/>
        </authorList>
    </citation>
    <scope>NUCLEOTIDE SEQUENCE</scope>
    <source>
        <strain evidence="9">CBS 626.80</strain>
    </source>
</reference>
<dbReference type="PROSITE" id="PS50237">
    <property type="entry name" value="HECT"/>
    <property type="match status" value="1"/>
</dbReference>
<dbReference type="GO" id="GO:0000209">
    <property type="term" value="P:protein polyubiquitination"/>
    <property type="evidence" value="ECO:0007669"/>
    <property type="project" value="InterPro"/>
</dbReference>
<dbReference type="SMART" id="SM00119">
    <property type="entry name" value="HECTc"/>
    <property type="match status" value="1"/>
</dbReference>
<accession>A0AAN6P4S8</accession>
<organism evidence="9 10">
    <name type="scientific">Pseudoneurospora amorphoporcata</name>
    <dbReference type="NCBI Taxonomy" id="241081"/>
    <lineage>
        <taxon>Eukaryota</taxon>
        <taxon>Fungi</taxon>
        <taxon>Dikarya</taxon>
        <taxon>Ascomycota</taxon>
        <taxon>Pezizomycotina</taxon>
        <taxon>Sordariomycetes</taxon>
        <taxon>Sordariomycetidae</taxon>
        <taxon>Sordariales</taxon>
        <taxon>Sordariaceae</taxon>
        <taxon>Pseudoneurospora</taxon>
    </lineage>
</organism>
<evidence type="ECO:0000256" key="1">
    <source>
        <dbReference type="ARBA" id="ARBA00000885"/>
    </source>
</evidence>
<feature type="compositionally biased region" description="Polar residues" evidence="7">
    <location>
        <begin position="1"/>
        <end position="26"/>
    </location>
</feature>
<dbReference type="EC" id="2.3.2.26" evidence="3"/>
<keyword evidence="4" id="KW-0808">Transferase</keyword>
<dbReference type="PROSITE" id="PS50096">
    <property type="entry name" value="IQ"/>
    <property type="match status" value="1"/>
</dbReference>
<proteinExistence type="predicted"/>
<reference evidence="9" key="1">
    <citation type="journal article" date="2023" name="Mol. Phylogenet. Evol.">
        <title>Genome-scale phylogeny and comparative genomics of the fungal order Sordariales.</title>
        <authorList>
            <person name="Hensen N."/>
            <person name="Bonometti L."/>
            <person name="Westerberg I."/>
            <person name="Brannstrom I.O."/>
            <person name="Guillou S."/>
            <person name="Cros-Aarteil S."/>
            <person name="Calhoun S."/>
            <person name="Haridas S."/>
            <person name="Kuo A."/>
            <person name="Mondo S."/>
            <person name="Pangilinan J."/>
            <person name="Riley R."/>
            <person name="LaButti K."/>
            <person name="Andreopoulos B."/>
            <person name="Lipzen A."/>
            <person name="Chen C."/>
            <person name="Yan M."/>
            <person name="Daum C."/>
            <person name="Ng V."/>
            <person name="Clum A."/>
            <person name="Steindorff A."/>
            <person name="Ohm R.A."/>
            <person name="Martin F."/>
            <person name="Silar P."/>
            <person name="Natvig D.O."/>
            <person name="Lalanne C."/>
            <person name="Gautier V."/>
            <person name="Ament-Velasquez S.L."/>
            <person name="Kruys A."/>
            <person name="Hutchinson M.I."/>
            <person name="Powell A.J."/>
            <person name="Barry K."/>
            <person name="Miller A.N."/>
            <person name="Grigoriev I.V."/>
            <person name="Debuchy R."/>
            <person name="Gladieux P."/>
            <person name="Hiltunen Thoren M."/>
            <person name="Johannesson H."/>
        </authorList>
    </citation>
    <scope>NUCLEOTIDE SEQUENCE</scope>
    <source>
        <strain evidence="9">CBS 626.80</strain>
    </source>
</reference>
<feature type="active site" description="Glycyl thioester intermediate" evidence="6">
    <location>
        <position position="1112"/>
    </location>
</feature>
<feature type="domain" description="HECT" evidence="8">
    <location>
        <begin position="768"/>
        <end position="1144"/>
    </location>
</feature>
<evidence type="ECO:0000256" key="6">
    <source>
        <dbReference type="PROSITE-ProRule" id="PRU00104"/>
    </source>
</evidence>
<dbReference type="CDD" id="cd23767">
    <property type="entry name" value="IQCD"/>
    <property type="match status" value="1"/>
</dbReference>
<evidence type="ECO:0000256" key="4">
    <source>
        <dbReference type="ARBA" id="ARBA00022679"/>
    </source>
</evidence>